<comment type="caution">
    <text evidence="1">The sequence shown here is derived from an EMBL/GenBank/DDBJ whole genome shotgun (WGS) entry which is preliminary data.</text>
</comment>
<name>A0A3M0IS07_HIRRU</name>
<dbReference type="AlphaFoldDB" id="A0A3M0IS07"/>
<dbReference type="Proteomes" id="UP000269221">
    <property type="component" value="Unassembled WGS sequence"/>
</dbReference>
<organism evidence="1 2">
    <name type="scientific">Hirundo rustica rustica</name>
    <dbReference type="NCBI Taxonomy" id="333673"/>
    <lineage>
        <taxon>Eukaryota</taxon>
        <taxon>Metazoa</taxon>
        <taxon>Chordata</taxon>
        <taxon>Craniata</taxon>
        <taxon>Vertebrata</taxon>
        <taxon>Euteleostomi</taxon>
        <taxon>Archelosauria</taxon>
        <taxon>Archosauria</taxon>
        <taxon>Dinosauria</taxon>
        <taxon>Saurischia</taxon>
        <taxon>Theropoda</taxon>
        <taxon>Coelurosauria</taxon>
        <taxon>Aves</taxon>
        <taxon>Neognathae</taxon>
        <taxon>Neoaves</taxon>
        <taxon>Telluraves</taxon>
        <taxon>Australaves</taxon>
        <taxon>Passeriformes</taxon>
        <taxon>Sylvioidea</taxon>
        <taxon>Hirundinidae</taxon>
        <taxon>Hirundo</taxon>
    </lineage>
</organism>
<sequence length="98" mass="10999">MVTKWTTGHDVLHFELPYADAHAISMLSQVRGSAHLHTLTQPQTPITEIRDNRKEIGPWKSEGISSEFGALMPHLYLNTQTSGHCMDLEPKSQSNSEE</sequence>
<proteinExistence type="predicted"/>
<reference evidence="1 2" key="1">
    <citation type="submission" date="2018-07" db="EMBL/GenBank/DDBJ databases">
        <title>A high quality draft genome assembly of the barn swallow (H. rustica rustica).</title>
        <authorList>
            <person name="Formenti G."/>
            <person name="Chiara M."/>
            <person name="Poveda L."/>
            <person name="Francoijs K.-J."/>
            <person name="Bonisoli-Alquati A."/>
            <person name="Canova L."/>
            <person name="Gianfranceschi L."/>
            <person name="Horner D.S."/>
            <person name="Saino N."/>
        </authorList>
    </citation>
    <scope>NUCLEOTIDE SEQUENCE [LARGE SCALE GENOMIC DNA]</scope>
    <source>
        <strain evidence="1">Chelidonia</strain>
        <tissue evidence="1">Blood</tissue>
    </source>
</reference>
<dbReference type="EMBL" id="QRBI01000230">
    <property type="protein sequence ID" value="RMB92181.1"/>
    <property type="molecule type" value="Genomic_DNA"/>
</dbReference>
<evidence type="ECO:0000313" key="2">
    <source>
        <dbReference type="Proteomes" id="UP000269221"/>
    </source>
</evidence>
<accession>A0A3M0IS07</accession>
<protein>
    <submittedName>
        <fullName evidence="1">Uncharacterized protein</fullName>
    </submittedName>
</protein>
<evidence type="ECO:0000313" key="1">
    <source>
        <dbReference type="EMBL" id="RMB92181.1"/>
    </source>
</evidence>
<keyword evidence="2" id="KW-1185">Reference proteome</keyword>
<gene>
    <name evidence="1" type="ORF">DUI87_31292</name>
</gene>